<feature type="transmembrane region" description="Helical" evidence="1">
    <location>
        <begin position="12"/>
        <end position="28"/>
    </location>
</feature>
<dbReference type="AlphaFoldDB" id="A0A7D5XFA0"/>
<proteinExistence type="predicted"/>
<keyword evidence="1" id="KW-0812">Transmembrane</keyword>
<dbReference type="PANTHER" id="PTHR31061">
    <property type="entry name" value="LD22376P"/>
    <property type="match status" value="1"/>
</dbReference>
<feature type="transmembrane region" description="Helical" evidence="1">
    <location>
        <begin position="259"/>
        <end position="279"/>
    </location>
</feature>
<dbReference type="KEGG" id="flt:Sv326_0858"/>
<feature type="domain" description="Heparan-alpha-glucosaminide N-acetyltransferase catalytic" evidence="2">
    <location>
        <begin position="2"/>
        <end position="147"/>
    </location>
</feature>
<organism evidence="3 4">
    <name type="scientific">Fermentimicrarchaeum limneticum</name>
    <dbReference type="NCBI Taxonomy" id="2795018"/>
    <lineage>
        <taxon>Archaea</taxon>
        <taxon>Candidatus Micrarchaeota</taxon>
        <taxon>Candidatus Fermentimicrarchaeales</taxon>
        <taxon>Candidatus Fermentimicrarchaeaceae</taxon>
        <taxon>Candidatus Fermentimicrarchaeum</taxon>
    </lineage>
</organism>
<name>A0A7D5XFA0_FERL1</name>
<keyword evidence="1" id="KW-1133">Transmembrane helix</keyword>
<dbReference type="EMBL" id="CP058998">
    <property type="protein sequence ID" value="QLJ53033.1"/>
    <property type="molecule type" value="Genomic_DNA"/>
</dbReference>
<evidence type="ECO:0000313" key="4">
    <source>
        <dbReference type="Proteomes" id="UP000510821"/>
    </source>
</evidence>
<dbReference type="Pfam" id="PF07786">
    <property type="entry name" value="HGSNAT_cat"/>
    <property type="match status" value="1"/>
</dbReference>
<feature type="transmembrane region" description="Helical" evidence="1">
    <location>
        <begin position="222"/>
        <end position="243"/>
    </location>
</feature>
<evidence type="ECO:0000313" key="3">
    <source>
        <dbReference type="EMBL" id="QLJ53033.1"/>
    </source>
</evidence>
<dbReference type="PANTHER" id="PTHR31061:SF24">
    <property type="entry name" value="LD22376P"/>
    <property type="match status" value="1"/>
</dbReference>
<reference evidence="4" key="1">
    <citation type="submission" date="2020-07" db="EMBL/GenBank/DDBJ databases">
        <title>Metabolic diversity and evolutionary history of the archaeal phylum ###Micrarchaeota### uncovered from a freshwater lake metagenome.</title>
        <authorList>
            <person name="Kadnikov V.V."/>
            <person name="Savvichev A.S."/>
            <person name="Mardanov A.V."/>
            <person name="Beletsky A.V."/>
            <person name="Chupakov A.V."/>
            <person name="Kokryatskaya N.M."/>
            <person name="Pimenov N.V."/>
            <person name="Ravin N.V."/>
        </authorList>
    </citation>
    <scope>NUCLEOTIDE SEQUENCE [LARGE SCALE GENOMIC DNA]</scope>
</reference>
<dbReference type="Proteomes" id="UP000510821">
    <property type="component" value="Chromosome"/>
</dbReference>
<feature type="transmembrane region" description="Helical" evidence="1">
    <location>
        <begin position="48"/>
        <end position="66"/>
    </location>
</feature>
<feature type="transmembrane region" description="Helical" evidence="1">
    <location>
        <begin position="86"/>
        <end position="102"/>
    </location>
</feature>
<evidence type="ECO:0000259" key="2">
    <source>
        <dbReference type="Pfam" id="PF07786"/>
    </source>
</evidence>
<sequence>MRYRWVDVYRGIAVLFMVLLHFFVNIFPSDPLPLLVYSVRSVISIGDMAIALFLFISGVSICVSIYNRKKGGVSEEDAIKHVLIRYSKIFALGFLLDIVLIASVQRIWWVLEAISMSGLFAMFFICFSDNMKILAILVVGLCYSYLTSIPAAYALLSSFPNGGLLGSISLSSIVLIGYMSGEYFMKRKKNALPSFAKLGILLTLAGFLLSRFIEYDRNVGTLPYVLLSSGFCVLFLVLVYWVVELKGISSGILEDFGKSALLVFVLNYPVLILAILLGFEKSFRIEQSALVTVVLILLLIVASKLRKRFKKD</sequence>
<accession>A0A7D5XFA0</accession>
<dbReference type="InterPro" id="IPR012429">
    <property type="entry name" value="HGSNAT_cat"/>
</dbReference>
<evidence type="ECO:0000256" key="1">
    <source>
        <dbReference type="SAM" id="Phobius"/>
    </source>
</evidence>
<gene>
    <name evidence="3" type="ORF">Sv326_0858</name>
</gene>
<feature type="transmembrane region" description="Helical" evidence="1">
    <location>
        <begin position="285"/>
        <end position="302"/>
    </location>
</feature>
<feature type="transmembrane region" description="Helical" evidence="1">
    <location>
        <begin position="191"/>
        <end position="210"/>
    </location>
</feature>
<feature type="transmembrane region" description="Helical" evidence="1">
    <location>
        <begin position="162"/>
        <end position="179"/>
    </location>
</feature>
<feature type="transmembrane region" description="Helical" evidence="1">
    <location>
        <begin position="108"/>
        <end position="127"/>
    </location>
</feature>
<feature type="transmembrane region" description="Helical" evidence="1">
    <location>
        <begin position="134"/>
        <end position="156"/>
    </location>
</feature>
<protein>
    <recommendedName>
        <fullName evidence="2">Heparan-alpha-glucosaminide N-acetyltransferase catalytic domain-containing protein</fullName>
    </recommendedName>
</protein>
<keyword evidence="1" id="KW-0472">Membrane</keyword>